<dbReference type="EMBL" id="BSFQ01000012">
    <property type="protein sequence ID" value="GLL12052.1"/>
    <property type="molecule type" value="Genomic_DNA"/>
</dbReference>
<keyword evidence="5" id="KW-1185">Reference proteome</keyword>
<dbReference type="Pfam" id="PF00908">
    <property type="entry name" value="dTDP_sugar_isom"/>
    <property type="match status" value="1"/>
</dbReference>
<dbReference type="InterPro" id="IPR011051">
    <property type="entry name" value="RmlC_Cupin_sf"/>
</dbReference>
<dbReference type="GO" id="GO:0008830">
    <property type="term" value="F:dTDP-4-dehydrorhamnose 3,5-epimerase activity"/>
    <property type="evidence" value="ECO:0007669"/>
    <property type="project" value="InterPro"/>
</dbReference>
<feature type="active site" description="Proton donor" evidence="2">
    <location>
        <position position="128"/>
    </location>
</feature>
<sequence>MTGPLPGVLLFVPVPHRDYRGFFTRTFDSRVALAHGIEAGAFLQDSQSRSSRGTVRGLHGRSGRGEGKLVRCARGAILDVLVDARPESVEFGRSAAVQLDDEDLVQLYVPPGFLHGFQALTEWADVCYRIDREHDPTEDVAVQYDDPDLGIAWPLPVTAISARDRAAGTWADLRCRLLNSASSSTPGPHNTHSTATAAQERLCTTNTRTSSRGKS</sequence>
<dbReference type="AlphaFoldDB" id="A0A9W6L350"/>
<dbReference type="Proteomes" id="UP001143463">
    <property type="component" value="Unassembled WGS sequence"/>
</dbReference>
<protein>
    <submittedName>
        <fullName evidence="4">dTDP-4-dehydrorhamnose 3,5-epimerase</fullName>
    </submittedName>
</protein>
<evidence type="ECO:0000313" key="5">
    <source>
        <dbReference type="Proteomes" id="UP001143463"/>
    </source>
</evidence>
<evidence type="ECO:0000256" key="2">
    <source>
        <dbReference type="PIRSR" id="PIRSR600888-1"/>
    </source>
</evidence>
<evidence type="ECO:0000256" key="1">
    <source>
        <dbReference type="ARBA" id="ARBA00010154"/>
    </source>
</evidence>
<evidence type="ECO:0000256" key="3">
    <source>
        <dbReference type="SAM" id="MobiDB-lite"/>
    </source>
</evidence>
<feature type="active site" description="Proton acceptor" evidence="2">
    <location>
        <position position="59"/>
    </location>
</feature>
<dbReference type="PANTHER" id="PTHR21047:SF2">
    <property type="entry name" value="THYMIDINE DIPHOSPHO-4-KETO-RHAMNOSE 3,5-EPIMERASE"/>
    <property type="match status" value="1"/>
</dbReference>
<comment type="caution">
    <text evidence="4">The sequence shown here is derived from an EMBL/GenBank/DDBJ whole genome shotgun (WGS) entry which is preliminary data.</text>
</comment>
<dbReference type="CDD" id="cd00438">
    <property type="entry name" value="cupin_RmlC"/>
    <property type="match status" value="1"/>
</dbReference>
<dbReference type="InterPro" id="IPR014710">
    <property type="entry name" value="RmlC-like_jellyroll"/>
</dbReference>
<dbReference type="GO" id="GO:0005829">
    <property type="term" value="C:cytosol"/>
    <property type="evidence" value="ECO:0007669"/>
    <property type="project" value="TreeGrafter"/>
</dbReference>
<reference evidence="4" key="1">
    <citation type="journal article" date="2014" name="Int. J. Syst. Evol. Microbiol.">
        <title>Complete genome sequence of Corynebacterium casei LMG S-19264T (=DSM 44701T), isolated from a smear-ripened cheese.</title>
        <authorList>
            <consortium name="US DOE Joint Genome Institute (JGI-PGF)"/>
            <person name="Walter F."/>
            <person name="Albersmeier A."/>
            <person name="Kalinowski J."/>
            <person name="Ruckert C."/>
        </authorList>
    </citation>
    <scope>NUCLEOTIDE SEQUENCE</scope>
    <source>
        <strain evidence="4">VKM Ac-1069</strain>
    </source>
</reference>
<gene>
    <name evidence="4" type="primary">rfbC_2</name>
    <name evidence="4" type="ORF">GCM10017577_31930</name>
</gene>
<dbReference type="PANTHER" id="PTHR21047">
    <property type="entry name" value="DTDP-6-DEOXY-D-GLUCOSE-3,5 EPIMERASE"/>
    <property type="match status" value="1"/>
</dbReference>
<evidence type="ECO:0000313" key="4">
    <source>
        <dbReference type="EMBL" id="GLL12052.1"/>
    </source>
</evidence>
<name>A0A9W6L350_9PSEU</name>
<feature type="region of interest" description="Disordered" evidence="3">
    <location>
        <begin position="181"/>
        <end position="215"/>
    </location>
</feature>
<comment type="similarity">
    <text evidence="1">Belongs to the dTDP-4-dehydrorhamnose 3,5-epimerase family.</text>
</comment>
<reference evidence="4" key="2">
    <citation type="submission" date="2023-01" db="EMBL/GenBank/DDBJ databases">
        <authorList>
            <person name="Sun Q."/>
            <person name="Evtushenko L."/>
        </authorList>
    </citation>
    <scope>NUCLEOTIDE SEQUENCE</scope>
    <source>
        <strain evidence="4">VKM Ac-1069</strain>
    </source>
</reference>
<dbReference type="GO" id="GO:0000271">
    <property type="term" value="P:polysaccharide biosynthetic process"/>
    <property type="evidence" value="ECO:0007669"/>
    <property type="project" value="TreeGrafter"/>
</dbReference>
<dbReference type="SUPFAM" id="SSF51182">
    <property type="entry name" value="RmlC-like cupins"/>
    <property type="match status" value="1"/>
</dbReference>
<dbReference type="Gene3D" id="2.60.120.10">
    <property type="entry name" value="Jelly Rolls"/>
    <property type="match status" value="1"/>
</dbReference>
<organism evidence="4 5">
    <name type="scientific">Pseudonocardia halophobica</name>
    <dbReference type="NCBI Taxonomy" id="29401"/>
    <lineage>
        <taxon>Bacteria</taxon>
        <taxon>Bacillati</taxon>
        <taxon>Actinomycetota</taxon>
        <taxon>Actinomycetes</taxon>
        <taxon>Pseudonocardiales</taxon>
        <taxon>Pseudonocardiaceae</taxon>
        <taxon>Pseudonocardia</taxon>
    </lineage>
</organism>
<dbReference type="InterPro" id="IPR000888">
    <property type="entry name" value="RmlC-like"/>
</dbReference>
<accession>A0A9W6L350</accession>
<dbReference type="GO" id="GO:0019305">
    <property type="term" value="P:dTDP-rhamnose biosynthetic process"/>
    <property type="evidence" value="ECO:0007669"/>
    <property type="project" value="TreeGrafter"/>
</dbReference>
<proteinExistence type="inferred from homology"/>